<evidence type="ECO:0000256" key="2">
    <source>
        <dbReference type="ARBA" id="ARBA00010694"/>
    </source>
</evidence>
<comment type="similarity">
    <text evidence="2">Belongs to the nucleotide-sugar transporter family. SLC35B subfamily.</text>
</comment>
<evidence type="ECO:0000256" key="8">
    <source>
        <dbReference type="SAM" id="Phobius"/>
    </source>
</evidence>
<keyword evidence="10" id="KW-1185">Reference proteome</keyword>
<evidence type="ECO:0000313" key="9">
    <source>
        <dbReference type="EMBL" id="CAL8080647.1"/>
    </source>
</evidence>
<protein>
    <recommendedName>
        <fullName evidence="7">Adenosine 3'-phospho 5'-phosphosulfate transporter 1</fullName>
    </recommendedName>
</protein>
<feature type="transmembrane region" description="Helical" evidence="8">
    <location>
        <begin position="413"/>
        <end position="433"/>
    </location>
</feature>
<dbReference type="Proteomes" id="UP001642540">
    <property type="component" value="Unassembled WGS sequence"/>
</dbReference>
<keyword evidence="3" id="KW-0813">Transport</keyword>
<evidence type="ECO:0000313" key="10">
    <source>
        <dbReference type="Proteomes" id="UP001642540"/>
    </source>
</evidence>
<feature type="transmembrane region" description="Helical" evidence="8">
    <location>
        <begin position="320"/>
        <end position="337"/>
    </location>
</feature>
<keyword evidence="5 8" id="KW-1133">Transmembrane helix</keyword>
<keyword evidence="4 8" id="KW-0812">Transmembrane</keyword>
<sequence>MRMHHQDISICIFLLGSAAILYLISSQFQFAAQGLNSSWVYRLFANLLGYGVVFIPGYIIIKYIHRINYIDRSHKGCLWPLVRQCIYGQEGELIPSSDPSLPSGSKSGGDGSQGHPFTMSKGTVLLIYCFAGLQASYLVWGLLQEKIMTQMYGDGENFRDSQFLVFINRILALVIAWVYLAIYERGTIKSLKEAPLYKYSYCAFSNIMSSWFQYEALKFVSFPTQVLAKSCKIIPVMLMGKVVSRQTYEFYEYFTAVLMSFGMVLFLSGSSDYIKTGTEAADVTSSGLSGLIILTCYMVFDSFTSNWQSELFRVYKVSSVRMMAGVNLFSCLLTGVSLLQQGTMFESIGFMLQHSDFAVDCMILSICSAVGQLFIYYTIETFGAVIFIIIMTIRQAMAVLLSCIMYSHPISAIGIIGVTVVFLSVFLRTYCAYRLKQLRRTKGTPSSSNLGSGTKV</sequence>
<gene>
    <name evidence="9" type="ORF">ODALV1_LOCUS4699</name>
</gene>
<dbReference type="PANTHER" id="PTHR10778">
    <property type="entry name" value="SOLUTE CARRIER FAMILY 35 MEMBER B"/>
    <property type="match status" value="1"/>
</dbReference>
<evidence type="ECO:0000256" key="1">
    <source>
        <dbReference type="ARBA" id="ARBA00004141"/>
    </source>
</evidence>
<dbReference type="PANTHER" id="PTHR10778:SF13">
    <property type="entry name" value="ADENOSINE 3'-PHOSPHO 5'-PHOSPHOSULFATE TRANSPORTER 1"/>
    <property type="match status" value="1"/>
</dbReference>
<feature type="transmembrane region" description="Helical" evidence="8">
    <location>
        <begin position="250"/>
        <end position="268"/>
    </location>
</feature>
<evidence type="ECO:0000256" key="5">
    <source>
        <dbReference type="ARBA" id="ARBA00022989"/>
    </source>
</evidence>
<feature type="transmembrane region" description="Helical" evidence="8">
    <location>
        <begin position="280"/>
        <end position="300"/>
    </location>
</feature>
<organism evidence="9 10">
    <name type="scientific">Orchesella dallaii</name>
    <dbReference type="NCBI Taxonomy" id="48710"/>
    <lineage>
        <taxon>Eukaryota</taxon>
        <taxon>Metazoa</taxon>
        <taxon>Ecdysozoa</taxon>
        <taxon>Arthropoda</taxon>
        <taxon>Hexapoda</taxon>
        <taxon>Collembola</taxon>
        <taxon>Entomobryomorpha</taxon>
        <taxon>Entomobryoidea</taxon>
        <taxon>Orchesellidae</taxon>
        <taxon>Orchesellinae</taxon>
        <taxon>Orchesella</taxon>
    </lineage>
</organism>
<evidence type="ECO:0000256" key="7">
    <source>
        <dbReference type="ARBA" id="ARBA00039668"/>
    </source>
</evidence>
<comment type="subcellular location">
    <subcellularLocation>
        <location evidence="1">Membrane</location>
        <topology evidence="1">Multi-pass membrane protein</topology>
    </subcellularLocation>
</comment>
<reference evidence="9 10" key="1">
    <citation type="submission" date="2024-08" db="EMBL/GenBank/DDBJ databases">
        <authorList>
            <person name="Cucini C."/>
            <person name="Frati F."/>
        </authorList>
    </citation>
    <scope>NUCLEOTIDE SEQUENCE [LARGE SCALE GENOMIC DNA]</scope>
</reference>
<name>A0ABP1PZZ6_9HEXA</name>
<proteinExistence type="inferred from homology"/>
<evidence type="ECO:0000256" key="3">
    <source>
        <dbReference type="ARBA" id="ARBA00022448"/>
    </source>
</evidence>
<comment type="caution">
    <text evidence="9">The sequence shown here is derived from an EMBL/GenBank/DDBJ whole genome shotgun (WGS) entry which is preliminary data.</text>
</comment>
<feature type="transmembrane region" description="Helical" evidence="8">
    <location>
        <begin position="47"/>
        <end position="65"/>
    </location>
</feature>
<dbReference type="EMBL" id="CAXLJM020000014">
    <property type="protein sequence ID" value="CAL8080647.1"/>
    <property type="molecule type" value="Genomic_DNA"/>
</dbReference>
<feature type="transmembrane region" description="Helical" evidence="8">
    <location>
        <begin position="384"/>
        <end position="407"/>
    </location>
</feature>
<feature type="transmembrane region" description="Helical" evidence="8">
    <location>
        <begin position="163"/>
        <end position="182"/>
    </location>
</feature>
<accession>A0ABP1PZZ6</accession>
<feature type="transmembrane region" description="Helical" evidence="8">
    <location>
        <begin position="125"/>
        <end position="143"/>
    </location>
</feature>
<dbReference type="InterPro" id="IPR013657">
    <property type="entry name" value="SCL35B1-4/HUT1"/>
</dbReference>
<feature type="transmembrane region" description="Helical" evidence="8">
    <location>
        <begin position="357"/>
        <end position="377"/>
    </location>
</feature>
<keyword evidence="6 8" id="KW-0472">Membrane</keyword>
<evidence type="ECO:0000256" key="4">
    <source>
        <dbReference type="ARBA" id="ARBA00022692"/>
    </source>
</evidence>
<evidence type="ECO:0000256" key="6">
    <source>
        <dbReference type="ARBA" id="ARBA00023136"/>
    </source>
</evidence>
<dbReference type="Pfam" id="PF08449">
    <property type="entry name" value="UAA"/>
    <property type="match status" value="1"/>
</dbReference>